<organism evidence="5 6">
    <name type="scientific">Sulfurovum xiamenensis</name>
    <dbReference type="NCBI Taxonomy" id="3019066"/>
    <lineage>
        <taxon>Bacteria</taxon>
        <taxon>Pseudomonadati</taxon>
        <taxon>Campylobacterota</taxon>
        <taxon>Epsilonproteobacteria</taxon>
        <taxon>Campylobacterales</taxon>
        <taxon>Sulfurovaceae</taxon>
        <taxon>Sulfurovum</taxon>
    </lineage>
</organism>
<keyword evidence="3" id="KW-0812">Transmembrane</keyword>
<feature type="compositionally biased region" description="Basic and acidic residues" evidence="2">
    <location>
        <begin position="47"/>
        <end position="94"/>
    </location>
</feature>
<sequence>MSASIIISIFVFLVLLLIFLEYRNEKKYQEGRRKKQTKTAPDTKTAPSKEQKRTAPKPEPKPEPKPQPKTEIEPVVEAKQEPKPEPTIELEPEPKTETIQETKELPQANYPQFTHVRLVEMGLSDEEAKEFVAELIPQIETEIPRIEAAIEERDFHKVEKLTHGIKGSATNLGTGGVSDLLTDYNTYVKTGTDVDIAKAYLEHLVHYTSELKAQYT</sequence>
<evidence type="ECO:0000259" key="4">
    <source>
        <dbReference type="PROSITE" id="PS50894"/>
    </source>
</evidence>
<evidence type="ECO:0000256" key="1">
    <source>
        <dbReference type="PROSITE-ProRule" id="PRU00110"/>
    </source>
</evidence>
<evidence type="ECO:0000313" key="6">
    <source>
        <dbReference type="Proteomes" id="UP001169066"/>
    </source>
</evidence>
<reference evidence="5" key="1">
    <citation type="submission" date="2023-01" db="EMBL/GenBank/DDBJ databases">
        <title>Sulfurovum sp. XTW-4 genome assembly.</title>
        <authorList>
            <person name="Wang J."/>
        </authorList>
    </citation>
    <scope>NUCLEOTIDE SEQUENCE</scope>
    <source>
        <strain evidence="5">XTW-4</strain>
    </source>
</reference>
<dbReference type="PROSITE" id="PS50894">
    <property type="entry name" value="HPT"/>
    <property type="match status" value="1"/>
</dbReference>
<evidence type="ECO:0000256" key="3">
    <source>
        <dbReference type="SAM" id="Phobius"/>
    </source>
</evidence>
<evidence type="ECO:0000256" key="2">
    <source>
        <dbReference type="SAM" id="MobiDB-lite"/>
    </source>
</evidence>
<accession>A0ABT7QTE8</accession>
<feature type="region of interest" description="Disordered" evidence="2">
    <location>
        <begin position="28"/>
        <end position="94"/>
    </location>
</feature>
<evidence type="ECO:0000313" key="5">
    <source>
        <dbReference type="EMBL" id="MDM5264346.1"/>
    </source>
</evidence>
<keyword evidence="3" id="KW-0472">Membrane</keyword>
<dbReference type="Proteomes" id="UP001169066">
    <property type="component" value="Unassembled WGS sequence"/>
</dbReference>
<feature type="transmembrane region" description="Helical" evidence="3">
    <location>
        <begin position="6"/>
        <end position="24"/>
    </location>
</feature>
<dbReference type="EMBL" id="JAQIBC010000007">
    <property type="protein sequence ID" value="MDM5264346.1"/>
    <property type="molecule type" value="Genomic_DNA"/>
</dbReference>
<proteinExistence type="predicted"/>
<keyword evidence="6" id="KW-1185">Reference proteome</keyword>
<dbReference type="Gene3D" id="1.20.120.160">
    <property type="entry name" value="HPT domain"/>
    <property type="match status" value="1"/>
</dbReference>
<dbReference type="RefSeq" id="WP_289402246.1">
    <property type="nucleotide sequence ID" value="NZ_JAQIBC010000007.1"/>
</dbReference>
<comment type="caution">
    <text evidence="5">The sequence shown here is derived from an EMBL/GenBank/DDBJ whole genome shotgun (WGS) entry which is preliminary data.</text>
</comment>
<dbReference type="SUPFAM" id="SSF47226">
    <property type="entry name" value="Histidine-containing phosphotransfer domain, HPT domain"/>
    <property type="match status" value="1"/>
</dbReference>
<protein>
    <recommendedName>
        <fullName evidence="4">HPt domain-containing protein</fullName>
    </recommendedName>
</protein>
<gene>
    <name evidence="5" type="ORF">PF327_09080</name>
</gene>
<dbReference type="Pfam" id="PF01627">
    <property type="entry name" value="Hpt"/>
    <property type="match status" value="1"/>
</dbReference>
<dbReference type="InterPro" id="IPR036641">
    <property type="entry name" value="HPT_dom_sf"/>
</dbReference>
<feature type="modified residue" description="Phosphohistidine" evidence="1">
    <location>
        <position position="163"/>
    </location>
</feature>
<name>A0ABT7QTE8_9BACT</name>
<dbReference type="InterPro" id="IPR008207">
    <property type="entry name" value="Sig_transdc_His_kin_Hpt_dom"/>
</dbReference>
<keyword evidence="3" id="KW-1133">Transmembrane helix</keyword>
<keyword evidence="1" id="KW-0597">Phosphoprotein</keyword>
<feature type="domain" description="HPt" evidence="4">
    <location>
        <begin position="124"/>
        <end position="216"/>
    </location>
</feature>